<dbReference type="InterPro" id="IPR037523">
    <property type="entry name" value="VOC_core"/>
</dbReference>
<evidence type="ECO:0000313" key="3">
    <source>
        <dbReference type="Proteomes" id="UP000265431"/>
    </source>
</evidence>
<dbReference type="RefSeq" id="WP_119378425.1">
    <property type="nucleotide sequence ID" value="NZ_QWGB01000004.1"/>
</dbReference>
<dbReference type="InterPro" id="IPR029068">
    <property type="entry name" value="Glyas_Bleomycin-R_OHBP_Dase"/>
</dbReference>
<dbReference type="PANTHER" id="PTHR33993">
    <property type="entry name" value="GLYOXALASE-RELATED"/>
    <property type="match status" value="1"/>
</dbReference>
<comment type="caution">
    <text evidence="2">The sequence shown here is derived from an EMBL/GenBank/DDBJ whole genome shotgun (WGS) entry which is preliminary data.</text>
</comment>
<dbReference type="PANTHER" id="PTHR33993:SF5">
    <property type="entry name" value="GLYOXALASE"/>
    <property type="match status" value="1"/>
</dbReference>
<dbReference type="Pfam" id="PF00903">
    <property type="entry name" value="Glyoxalase"/>
    <property type="match status" value="1"/>
</dbReference>
<dbReference type="InterPro" id="IPR004360">
    <property type="entry name" value="Glyas_Fos-R_dOase_dom"/>
</dbReference>
<proteinExistence type="predicted"/>
<dbReference type="Proteomes" id="UP000265431">
    <property type="component" value="Unassembled WGS sequence"/>
</dbReference>
<dbReference type="Gene3D" id="3.10.180.10">
    <property type="entry name" value="2,3-Dihydroxybiphenyl 1,2-Dioxygenase, domain 1"/>
    <property type="match status" value="1"/>
</dbReference>
<reference evidence="2 3" key="1">
    <citation type="submission" date="2018-08" db="EMBL/GenBank/DDBJ databases">
        <title>Henriciella mobilis sp. nov., isolated from seawater.</title>
        <authorList>
            <person name="Cheng H."/>
            <person name="Wu Y.-H."/>
            <person name="Xu X.-W."/>
            <person name="Guo L.-L."/>
        </authorList>
    </citation>
    <scope>NUCLEOTIDE SEQUENCE [LARGE SCALE GENOMIC DNA]</scope>
    <source>
        <strain evidence="2 3">CCUG66934</strain>
    </source>
</reference>
<dbReference type="EMBL" id="QWGB01000004">
    <property type="protein sequence ID" value="RIJ25893.1"/>
    <property type="molecule type" value="Genomic_DNA"/>
</dbReference>
<dbReference type="PROSITE" id="PS51819">
    <property type="entry name" value="VOC"/>
    <property type="match status" value="1"/>
</dbReference>
<gene>
    <name evidence="2" type="ORF">D1224_01890</name>
</gene>
<dbReference type="InterPro" id="IPR052164">
    <property type="entry name" value="Anthracycline_SecMetBiosynth"/>
</dbReference>
<feature type="domain" description="VOC" evidence="1">
    <location>
        <begin position="6"/>
        <end position="124"/>
    </location>
</feature>
<dbReference type="AlphaFoldDB" id="A0A399R4P1"/>
<dbReference type="OrthoDB" id="9799428at2"/>
<accession>A0A399R4P1</accession>
<evidence type="ECO:0000313" key="2">
    <source>
        <dbReference type="EMBL" id="RIJ25893.1"/>
    </source>
</evidence>
<evidence type="ECO:0000259" key="1">
    <source>
        <dbReference type="PROSITE" id="PS51819"/>
    </source>
</evidence>
<name>A0A399R4P1_9PROT</name>
<organism evidence="2 3">
    <name type="scientific">Henriciella barbarensis</name>
    <dbReference type="NCBI Taxonomy" id="86342"/>
    <lineage>
        <taxon>Bacteria</taxon>
        <taxon>Pseudomonadati</taxon>
        <taxon>Pseudomonadota</taxon>
        <taxon>Alphaproteobacteria</taxon>
        <taxon>Hyphomonadales</taxon>
        <taxon>Hyphomonadaceae</taxon>
        <taxon>Henriciella</taxon>
    </lineage>
</organism>
<keyword evidence="3" id="KW-1185">Reference proteome</keyword>
<dbReference type="SUPFAM" id="SSF54593">
    <property type="entry name" value="Glyoxalase/Bleomycin resistance protein/Dihydroxybiphenyl dioxygenase"/>
    <property type="match status" value="1"/>
</dbReference>
<sequence>MAKVIGVGGIFFLCEDAEVTKEWYTSVLGIQASEYGISFSHAESAKVFPKGAMTIFAPFKSGSDYFKPSDHDVMFNLMVDDLGGILQQAAAVGVSPVQPREDHNYGSFAWLMDPDGRKVELWEPKEPPSGT</sequence>
<protein>
    <submittedName>
        <fullName evidence="2">VOC family protein</fullName>
    </submittedName>
</protein>